<protein>
    <submittedName>
        <fullName evidence="1">Uncharacterized protein</fullName>
    </submittedName>
</protein>
<evidence type="ECO:0000313" key="1">
    <source>
        <dbReference type="EMBL" id="PRQ35393.1"/>
    </source>
</evidence>
<reference evidence="1 2" key="1">
    <citation type="journal article" date="2018" name="Nat. Genet.">
        <title>The Rosa genome provides new insights in the design of modern roses.</title>
        <authorList>
            <person name="Bendahmane M."/>
        </authorList>
    </citation>
    <scope>NUCLEOTIDE SEQUENCE [LARGE SCALE GENOMIC DNA]</scope>
    <source>
        <strain evidence="2">cv. Old Blush</strain>
    </source>
</reference>
<sequence>MDSPQFLFSTSASDYSHGRNQVLLNDQQHYESLAERMSIC</sequence>
<organism evidence="1 2">
    <name type="scientific">Rosa chinensis</name>
    <name type="common">China rose</name>
    <dbReference type="NCBI Taxonomy" id="74649"/>
    <lineage>
        <taxon>Eukaryota</taxon>
        <taxon>Viridiplantae</taxon>
        <taxon>Streptophyta</taxon>
        <taxon>Embryophyta</taxon>
        <taxon>Tracheophyta</taxon>
        <taxon>Spermatophyta</taxon>
        <taxon>Magnoliopsida</taxon>
        <taxon>eudicotyledons</taxon>
        <taxon>Gunneridae</taxon>
        <taxon>Pentapetalae</taxon>
        <taxon>rosids</taxon>
        <taxon>fabids</taxon>
        <taxon>Rosales</taxon>
        <taxon>Rosaceae</taxon>
        <taxon>Rosoideae</taxon>
        <taxon>Rosoideae incertae sedis</taxon>
        <taxon>Rosa</taxon>
    </lineage>
</organism>
<dbReference type="EMBL" id="PDCK01000043">
    <property type="protein sequence ID" value="PRQ35393.1"/>
    <property type="molecule type" value="Genomic_DNA"/>
</dbReference>
<dbReference type="Gramene" id="PRQ35393">
    <property type="protein sequence ID" value="PRQ35393"/>
    <property type="gene ID" value="RchiOBHm_Chr5g0079531"/>
</dbReference>
<dbReference type="Proteomes" id="UP000238479">
    <property type="component" value="Chromosome 5"/>
</dbReference>
<accession>A0A2P6QMH2</accession>
<keyword evidence="2" id="KW-1185">Reference proteome</keyword>
<comment type="caution">
    <text evidence="1">The sequence shown here is derived from an EMBL/GenBank/DDBJ whole genome shotgun (WGS) entry which is preliminary data.</text>
</comment>
<gene>
    <name evidence="1" type="ORF">RchiOBHm_Chr5g0079531</name>
</gene>
<dbReference type="AlphaFoldDB" id="A0A2P6QMH2"/>
<evidence type="ECO:0000313" key="2">
    <source>
        <dbReference type="Proteomes" id="UP000238479"/>
    </source>
</evidence>
<proteinExistence type="predicted"/>
<name>A0A2P6QMH2_ROSCH</name>